<protein>
    <recommendedName>
        <fullName evidence="8">RDD domain-containing protein</fullName>
    </recommendedName>
</protein>
<proteinExistence type="predicted"/>
<organism evidence="9 10">
    <name type="scientific">Sumerlaea chitinivorans</name>
    <dbReference type="NCBI Taxonomy" id="2250252"/>
    <lineage>
        <taxon>Bacteria</taxon>
        <taxon>Candidatus Sumerlaeota</taxon>
        <taxon>Candidatus Sumerlaeia</taxon>
        <taxon>Candidatus Sumerlaeales</taxon>
        <taxon>Candidatus Sumerlaeaceae</taxon>
        <taxon>Candidatus Sumerlaea</taxon>
    </lineage>
</organism>
<keyword evidence="3 7" id="KW-0812">Transmembrane</keyword>
<feature type="domain" description="RDD" evidence="8">
    <location>
        <begin position="30"/>
        <end position="185"/>
    </location>
</feature>
<feature type="compositionally biased region" description="Polar residues" evidence="6">
    <location>
        <begin position="418"/>
        <end position="436"/>
    </location>
</feature>
<comment type="subcellular location">
    <subcellularLocation>
        <location evidence="1">Cell membrane</location>
        <topology evidence="1">Multi-pass membrane protein</topology>
    </subcellularLocation>
</comment>
<keyword evidence="4 7" id="KW-1133">Transmembrane helix</keyword>
<feature type="region of interest" description="Disordered" evidence="6">
    <location>
        <begin position="268"/>
        <end position="289"/>
    </location>
</feature>
<evidence type="ECO:0000256" key="2">
    <source>
        <dbReference type="ARBA" id="ARBA00022475"/>
    </source>
</evidence>
<dbReference type="AlphaFoldDB" id="A0A2Z4Y6M0"/>
<dbReference type="PANTHER" id="PTHR36115">
    <property type="entry name" value="PROLINE-RICH ANTIGEN HOMOLOG-RELATED"/>
    <property type="match status" value="1"/>
</dbReference>
<dbReference type="KEGG" id="schv:BRCON_2100"/>
<evidence type="ECO:0000259" key="8">
    <source>
        <dbReference type="Pfam" id="PF06271"/>
    </source>
</evidence>
<sequence>MPEIRLNKPLYEEPSQSGSAPAKQPRAPRPNTFARLGAIIIDVLLLHFVMLLVIRLVPTQIAALGYAAPWVGLLVGWLYFGICSSELTRGQSLGKLLMQLRVVDVTGPELSIARAFQRALALMWPLPLVALSSFALEKLDRPDAFTAWPVVAVALRALAIGWYLGNVFFSALEPYGRAWYDRLAGSVVITTDCDPAALGEFMRGAREPLPAEKLRRPHIFLWGTLAAFTVFVVFLGVQQYRDFQSRPEEERAQLLAQKAALYIEGFGQPVPLGPTRDEDGTARDTQTSGAHYQYRRYGVFTVDELRKNPKIERAAEAIAEATAKEIEKALAREKDLPPNIPPALRFDVGFAMQCDLFFAWDAIEVYRVSHKLELTPIVNRVRSKTSPQAQSAPQPSTLASDRPTTSEASGKEQEAKEISQTQATDHPSTPTASDKPTSPPGQ</sequence>
<evidence type="ECO:0000256" key="5">
    <source>
        <dbReference type="ARBA" id="ARBA00023136"/>
    </source>
</evidence>
<dbReference type="InterPro" id="IPR010432">
    <property type="entry name" value="RDD"/>
</dbReference>
<evidence type="ECO:0000256" key="7">
    <source>
        <dbReference type="SAM" id="Phobius"/>
    </source>
</evidence>
<accession>A0A2Z4Y6M0</accession>
<feature type="transmembrane region" description="Helical" evidence="7">
    <location>
        <begin position="63"/>
        <end position="82"/>
    </location>
</feature>
<evidence type="ECO:0000313" key="9">
    <source>
        <dbReference type="EMBL" id="AXA36877.1"/>
    </source>
</evidence>
<evidence type="ECO:0000256" key="3">
    <source>
        <dbReference type="ARBA" id="ARBA00022692"/>
    </source>
</evidence>
<feature type="transmembrane region" description="Helical" evidence="7">
    <location>
        <begin position="148"/>
        <end position="172"/>
    </location>
</feature>
<evidence type="ECO:0000256" key="4">
    <source>
        <dbReference type="ARBA" id="ARBA00022989"/>
    </source>
</evidence>
<dbReference type="InterPro" id="IPR051791">
    <property type="entry name" value="Pra-immunoreactive"/>
</dbReference>
<keyword evidence="5 7" id="KW-0472">Membrane</keyword>
<dbReference type="GO" id="GO:0005886">
    <property type="term" value="C:plasma membrane"/>
    <property type="evidence" value="ECO:0007669"/>
    <property type="project" value="UniProtKB-SubCell"/>
</dbReference>
<evidence type="ECO:0000313" key="10">
    <source>
        <dbReference type="Proteomes" id="UP000262583"/>
    </source>
</evidence>
<evidence type="ECO:0000256" key="6">
    <source>
        <dbReference type="SAM" id="MobiDB-lite"/>
    </source>
</evidence>
<feature type="region of interest" description="Disordered" evidence="6">
    <location>
        <begin position="382"/>
        <end position="442"/>
    </location>
</feature>
<feature type="transmembrane region" description="Helical" evidence="7">
    <location>
        <begin position="219"/>
        <end position="237"/>
    </location>
</feature>
<keyword evidence="2" id="KW-1003">Cell membrane</keyword>
<name>A0A2Z4Y6M0_SUMC1</name>
<dbReference type="Pfam" id="PF06271">
    <property type="entry name" value="RDD"/>
    <property type="match status" value="1"/>
</dbReference>
<gene>
    <name evidence="9" type="ORF">BRCON_2100</name>
</gene>
<feature type="region of interest" description="Disordered" evidence="6">
    <location>
        <begin position="1"/>
        <end position="28"/>
    </location>
</feature>
<dbReference type="Proteomes" id="UP000262583">
    <property type="component" value="Chromosome"/>
</dbReference>
<feature type="compositionally biased region" description="Polar residues" evidence="6">
    <location>
        <begin position="384"/>
        <end position="408"/>
    </location>
</feature>
<dbReference type="EMBL" id="CP030759">
    <property type="protein sequence ID" value="AXA36877.1"/>
    <property type="molecule type" value="Genomic_DNA"/>
</dbReference>
<reference evidence="9 10" key="1">
    <citation type="submission" date="2018-05" db="EMBL/GenBank/DDBJ databases">
        <title>A metagenomic window into the 2 km-deep terrestrial subsurface aquifer revealed taxonomically and functionally diverse microbial community comprising novel uncultured bacterial lineages.</title>
        <authorList>
            <person name="Kadnikov V.V."/>
            <person name="Mardanov A.V."/>
            <person name="Beletsky A.V."/>
            <person name="Banks D."/>
            <person name="Pimenov N.V."/>
            <person name="Frank Y.A."/>
            <person name="Karnachuk O.V."/>
            <person name="Ravin N.V."/>
        </authorList>
    </citation>
    <scope>NUCLEOTIDE SEQUENCE [LARGE SCALE GENOMIC DNA]</scope>
    <source>
        <strain evidence="9">BY</strain>
    </source>
</reference>
<feature type="transmembrane region" description="Helical" evidence="7">
    <location>
        <begin position="33"/>
        <end position="57"/>
    </location>
</feature>
<evidence type="ECO:0000256" key="1">
    <source>
        <dbReference type="ARBA" id="ARBA00004651"/>
    </source>
</evidence>